<dbReference type="Proteomes" id="UP001057402">
    <property type="component" value="Chromosome 4"/>
</dbReference>
<evidence type="ECO:0000313" key="1">
    <source>
        <dbReference type="EMBL" id="KAI4372817.1"/>
    </source>
</evidence>
<sequence>MGSRTVKHIVDVSRLQISQFPHDDVGPMAHPVRPHSYINMNIFYAVMVYEKGVEVVSMYKTLLGPQGFRNRMDLYFERHDGQAVGVPLIRVSSHFNAEANTFSLKLSQEVPSTPGQPVKEYMFIPIVIGLLDSIRKDLPLPSI</sequence>
<comment type="caution">
    <text evidence="1">The sequence shown here is derived from an EMBL/GenBank/DDBJ whole genome shotgun (WGS) entry which is preliminary data.</text>
</comment>
<reference evidence="2" key="1">
    <citation type="journal article" date="2023" name="Front. Plant Sci.">
        <title>Chromosomal-level genome assembly of Melastoma candidum provides insights into trichome evolution.</title>
        <authorList>
            <person name="Zhong Y."/>
            <person name="Wu W."/>
            <person name="Sun C."/>
            <person name="Zou P."/>
            <person name="Liu Y."/>
            <person name="Dai S."/>
            <person name="Zhou R."/>
        </authorList>
    </citation>
    <scope>NUCLEOTIDE SEQUENCE [LARGE SCALE GENOMIC DNA]</scope>
</reference>
<keyword evidence="2" id="KW-1185">Reference proteome</keyword>
<organism evidence="1 2">
    <name type="scientific">Melastoma candidum</name>
    <dbReference type="NCBI Taxonomy" id="119954"/>
    <lineage>
        <taxon>Eukaryota</taxon>
        <taxon>Viridiplantae</taxon>
        <taxon>Streptophyta</taxon>
        <taxon>Embryophyta</taxon>
        <taxon>Tracheophyta</taxon>
        <taxon>Spermatophyta</taxon>
        <taxon>Magnoliopsida</taxon>
        <taxon>eudicotyledons</taxon>
        <taxon>Gunneridae</taxon>
        <taxon>Pentapetalae</taxon>
        <taxon>rosids</taxon>
        <taxon>malvids</taxon>
        <taxon>Myrtales</taxon>
        <taxon>Melastomataceae</taxon>
        <taxon>Melastomatoideae</taxon>
        <taxon>Melastomateae</taxon>
        <taxon>Melastoma</taxon>
    </lineage>
</organism>
<accession>A0ACB9RA05</accession>
<evidence type="ECO:0000313" key="2">
    <source>
        <dbReference type="Proteomes" id="UP001057402"/>
    </source>
</evidence>
<protein>
    <submittedName>
        <fullName evidence="1">Uncharacterized protein</fullName>
    </submittedName>
</protein>
<proteinExistence type="predicted"/>
<gene>
    <name evidence="1" type="ORF">MLD38_011005</name>
</gene>
<name>A0ACB9RA05_9MYRT</name>
<dbReference type="EMBL" id="CM042883">
    <property type="protein sequence ID" value="KAI4372817.1"/>
    <property type="molecule type" value="Genomic_DNA"/>
</dbReference>